<evidence type="ECO:0000256" key="6">
    <source>
        <dbReference type="ARBA" id="ARBA00022989"/>
    </source>
</evidence>
<feature type="transmembrane region" description="Helical" evidence="8">
    <location>
        <begin position="981"/>
        <end position="1007"/>
    </location>
</feature>
<evidence type="ECO:0000313" key="9">
    <source>
        <dbReference type="EMBL" id="WBE24636.1"/>
    </source>
</evidence>
<dbReference type="Gene3D" id="3.30.70.1430">
    <property type="entry name" value="Multidrug efflux transporter AcrB pore domain"/>
    <property type="match status" value="2"/>
</dbReference>
<dbReference type="Proteomes" id="UP001212189">
    <property type="component" value="Chromosome"/>
</dbReference>
<keyword evidence="6 8" id="KW-1133">Transmembrane helix</keyword>
<evidence type="ECO:0000256" key="8">
    <source>
        <dbReference type="SAM" id="Phobius"/>
    </source>
</evidence>
<feature type="transmembrane region" description="Helical" evidence="8">
    <location>
        <begin position="852"/>
        <end position="870"/>
    </location>
</feature>
<evidence type="ECO:0000256" key="7">
    <source>
        <dbReference type="ARBA" id="ARBA00023136"/>
    </source>
</evidence>
<dbReference type="Pfam" id="PF00873">
    <property type="entry name" value="ACR_tran"/>
    <property type="match status" value="1"/>
</dbReference>
<dbReference type="GO" id="GO:0042910">
    <property type="term" value="F:xenobiotic transmembrane transporter activity"/>
    <property type="evidence" value="ECO:0007669"/>
    <property type="project" value="TreeGrafter"/>
</dbReference>
<protein>
    <submittedName>
        <fullName evidence="9">Efflux RND transporter permease subunit</fullName>
    </submittedName>
</protein>
<dbReference type="InterPro" id="IPR027463">
    <property type="entry name" value="AcrB_DN_DC_subdom"/>
</dbReference>
<keyword evidence="10" id="KW-1185">Reference proteome</keyword>
<sequence>MNLSAPFIQRPVATMLLSLAIILLGILGYRLLPVAPLPDMDFPMITVQANLPGASPQVMAATVATPLERSLGSIAGISQMSSRSGQGSTRIMIQFDLGHDINAAAREVQAAINAAHEMLPSGMRSMPTYRKVNPTQAPIMVLALTSEVLEKSQMYDLADSIVAQKLMQVQGVGDVQIGGSSLPAVRVELEPRRLEQYGIALDDVRQTIANANQQKPKGQLEQGNRHWQIQGNDQLHKAEEYAPLIIRYYDGAALRLRDVATVSDSVENRYNSGFFNDEDAVLLVINRQASANIIATIEAIQAELPALQAVLPASAKLEVAMDRSSVIRATLHEAQRSLLIATALVIGVVMLFLGHWRAAVIPALAVPVSLIGSFAAMYMLDFSLNNLSLMALIIATGLVVDDAIVVLENIARHINNGKKPLQAAIDGSREVGFTLLSMNLSLVVVFVSILFMGGLIERLFREFSITLTVAILISLVVSLTLTPMLSARWLRANTVAEDKPPNAIQRFGLWVAAGYQRSLAWTLNYQRWMLLGLLLTIGVNVWLFIAVPKTFMPQQDTGQLMGFIRSDDGLSYHTMQPKMEVYRQALLQDKDVQTVAGFIGGGSNAFLIVRLKPIAERKDSAQAIVNRLRGQIPPVAGSRLFLMPEQDLNVGRREGGSTDNEYMLLASDLEDLRIWQPRVRDALKALPELVDIDSKEGRGAQQVTLEVDRATAARLGVDMAMVTSLLNNAFSQRQVSTIYESLNQYSVVLEIDPKFVGSPQVLEQMQVIGANGERIPLSAFTRWESSLQQDRVQHDGQFAVESIGFSLAPGVSLEQASQAIEQAMAKINLPNEVQGRLGGTAGVFQQSQGAQGLMLLASIAIVYLVLGILYESYIHPLTILSTLPSAGVGALLAIQLTGGEFSLISLLGLFLLIGVVKKNAILMIDLALQLQREMKMTAEQAIKHACAQRFRPIMMTTMAAILGAVPLLLSSAEGSETRQPLGLAIVGGLLLSQLLTLYSTPAVYLFFDRLSARVRRKKPPVEVEVAHETDS</sequence>
<reference evidence="9 10" key="1">
    <citation type="submission" date="2022-12" db="EMBL/GenBank/DDBJ databases">
        <title>Coexistence and Characterization of a Novel Tigecycline Resistance gene tet(X) variant and blaNDM-1 in a Pseudomonas caeni Isolate of Chicken Origin.</title>
        <authorList>
            <person name="Lu X."/>
            <person name="Zhang L."/>
            <person name="Li R."/>
            <person name="Wang Z."/>
        </authorList>
    </citation>
    <scope>NUCLEOTIDE SEQUENCE [LARGE SCALE GENOMIC DNA]</scope>
    <source>
        <strain evidence="9 10">CE14</strain>
    </source>
</reference>
<evidence type="ECO:0000256" key="4">
    <source>
        <dbReference type="ARBA" id="ARBA00022519"/>
    </source>
</evidence>
<dbReference type="PRINTS" id="PR00702">
    <property type="entry name" value="ACRIFLAVINRP"/>
</dbReference>
<feature type="transmembrane region" description="Helical" evidence="8">
    <location>
        <begin position="463"/>
        <end position="481"/>
    </location>
</feature>
<dbReference type="SUPFAM" id="SSF82866">
    <property type="entry name" value="Multidrug efflux transporter AcrB transmembrane domain"/>
    <property type="match status" value="2"/>
</dbReference>
<dbReference type="KEGG" id="dce:O6P33_09695"/>
<proteinExistence type="predicted"/>
<evidence type="ECO:0000256" key="3">
    <source>
        <dbReference type="ARBA" id="ARBA00022475"/>
    </source>
</evidence>
<keyword evidence="4" id="KW-0997">Cell inner membrane</keyword>
<keyword evidence="3" id="KW-1003">Cell membrane</keyword>
<organism evidence="9 10">
    <name type="scientific">Denitrificimonas caeni</name>
    <dbReference type="NCBI Taxonomy" id="521720"/>
    <lineage>
        <taxon>Bacteria</taxon>
        <taxon>Pseudomonadati</taxon>
        <taxon>Pseudomonadota</taxon>
        <taxon>Gammaproteobacteria</taxon>
        <taxon>Pseudomonadales</taxon>
        <taxon>Pseudomonadaceae</taxon>
        <taxon>Denitrificimonas</taxon>
    </lineage>
</organism>
<dbReference type="RefSeq" id="WP_269817579.1">
    <property type="nucleotide sequence ID" value="NZ_CP114976.1"/>
</dbReference>
<dbReference type="Gene3D" id="3.30.2090.10">
    <property type="entry name" value="Multidrug efflux transporter AcrB TolC docking domain, DN and DC subdomains"/>
    <property type="match status" value="2"/>
</dbReference>
<feature type="transmembrane region" description="Helical" evidence="8">
    <location>
        <begin position="360"/>
        <end position="380"/>
    </location>
</feature>
<dbReference type="InterPro" id="IPR001036">
    <property type="entry name" value="Acrflvin-R"/>
</dbReference>
<comment type="subcellular location">
    <subcellularLocation>
        <location evidence="1">Cell inner membrane</location>
        <topology evidence="1">Multi-pass membrane protein</topology>
    </subcellularLocation>
</comment>
<dbReference type="Gene3D" id="3.30.70.1440">
    <property type="entry name" value="Multidrug efflux transporter AcrB pore domain"/>
    <property type="match status" value="1"/>
</dbReference>
<dbReference type="PANTHER" id="PTHR32063:SF34">
    <property type="entry name" value="MULTIDRUG RESISTANCE PROTEIN MDTC"/>
    <property type="match status" value="1"/>
</dbReference>
<gene>
    <name evidence="9" type="ORF">O6P33_09695</name>
</gene>
<feature type="transmembrane region" description="Helical" evidence="8">
    <location>
        <begin position="903"/>
        <end position="928"/>
    </location>
</feature>
<keyword evidence="5 8" id="KW-0812">Transmembrane</keyword>
<feature type="transmembrane region" description="Helical" evidence="8">
    <location>
        <begin position="528"/>
        <end position="547"/>
    </location>
</feature>
<feature type="transmembrane region" description="Helical" evidence="8">
    <location>
        <begin position="334"/>
        <end position="353"/>
    </location>
</feature>
<keyword evidence="2" id="KW-0813">Transport</keyword>
<evidence type="ECO:0000256" key="5">
    <source>
        <dbReference type="ARBA" id="ARBA00022692"/>
    </source>
</evidence>
<dbReference type="FunFam" id="3.30.70.1430:FF:000001">
    <property type="entry name" value="Efflux pump membrane transporter"/>
    <property type="match status" value="1"/>
</dbReference>
<dbReference type="Gene3D" id="3.30.70.1320">
    <property type="entry name" value="Multidrug efflux transporter AcrB pore domain like"/>
    <property type="match status" value="1"/>
</dbReference>
<evidence type="ECO:0000256" key="1">
    <source>
        <dbReference type="ARBA" id="ARBA00004429"/>
    </source>
</evidence>
<dbReference type="FunFam" id="1.20.1640.10:FF:000001">
    <property type="entry name" value="Efflux pump membrane transporter"/>
    <property type="match status" value="1"/>
</dbReference>
<dbReference type="PANTHER" id="PTHR32063">
    <property type="match status" value="1"/>
</dbReference>
<dbReference type="AlphaFoldDB" id="A0AAE9VM31"/>
<feature type="transmembrane region" description="Helical" evidence="8">
    <location>
        <begin position="431"/>
        <end position="451"/>
    </location>
</feature>
<feature type="transmembrane region" description="Helical" evidence="8">
    <location>
        <begin position="949"/>
        <end position="969"/>
    </location>
</feature>
<feature type="transmembrane region" description="Helical" evidence="8">
    <location>
        <begin position="386"/>
        <end position="410"/>
    </location>
</feature>
<dbReference type="SUPFAM" id="SSF82714">
    <property type="entry name" value="Multidrug efflux transporter AcrB TolC docking domain, DN and DC subdomains"/>
    <property type="match status" value="2"/>
</dbReference>
<name>A0AAE9VM31_9GAMM</name>
<feature type="transmembrane region" description="Helical" evidence="8">
    <location>
        <begin position="12"/>
        <end position="32"/>
    </location>
</feature>
<dbReference type="EMBL" id="CP114976">
    <property type="protein sequence ID" value="WBE24636.1"/>
    <property type="molecule type" value="Genomic_DNA"/>
</dbReference>
<accession>A0AAE9VM31</accession>
<dbReference type="GO" id="GO:0005886">
    <property type="term" value="C:plasma membrane"/>
    <property type="evidence" value="ECO:0007669"/>
    <property type="project" value="UniProtKB-SubCell"/>
</dbReference>
<keyword evidence="7 8" id="KW-0472">Membrane</keyword>
<evidence type="ECO:0000256" key="2">
    <source>
        <dbReference type="ARBA" id="ARBA00022448"/>
    </source>
</evidence>
<evidence type="ECO:0000313" key="10">
    <source>
        <dbReference type="Proteomes" id="UP001212189"/>
    </source>
</evidence>
<dbReference type="SUPFAM" id="SSF82693">
    <property type="entry name" value="Multidrug efflux transporter AcrB pore domain, PN1, PN2, PC1 and PC2 subdomains"/>
    <property type="match status" value="4"/>
</dbReference>
<dbReference type="Gene3D" id="1.20.1640.10">
    <property type="entry name" value="Multidrug efflux transporter AcrB transmembrane domain"/>
    <property type="match status" value="2"/>
</dbReference>